<dbReference type="OrthoDB" id="7871523at2"/>
<evidence type="ECO:0000313" key="3">
    <source>
        <dbReference type="Proteomes" id="UP000236752"/>
    </source>
</evidence>
<feature type="transmembrane region" description="Helical" evidence="1">
    <location>
        <begin position="6"/>
        <end position="23"/>
    </location>
</feature>
<reference evidence="2 3" key="1">
    <citation type="submission" date="2016-10" db="EMBL/GenBank/DDBJ databases">
        <authorList>
            <person name="de Groot N.N."/>
        </authorList>
    </citation>
    <scope>NUCLEOTIDE SEQUENCE [LARGE SCALE GENOMIC DNA]</scope>
    <source>
        <strain evidence="2 3">DSM 26915</strain>
    </source>
</reference>
<evidence type="ECO:0000256" key="1">
    <source>
        <dbReference type="SAM" id="Phobius"/>
    </source>
</evidence>
<dbReference type="AlphaFoldDB" id="A0A1H5YNK5"/>
<accession>A0A1H5YNK5</accession>
<sequence length="99" mass="11488">MQNNPYILLFGIFFAIWLGAKSWRRNRLRRAVRDLPTASRRLLGPEPDYLPPSQDSAPPELAGYLRLHRRSGQIQKGLWGLAGLWLAFVIFLVLRKQFL</sequence>
<gene>
    <name evidence="2" type="ORF">SAMN04488045_2187</name>
</gene>
<dbReference type="RefSeq" id="WP_103910521.1">
    <property type="nucleotide sequence ID" value="NZ_FNUZ01000003.1"/>
</dbReference>
<name>A0A1H5YNK5_9RHOB</name>
<keyword evidence="1" id="KW-0812">Transmembrane</keyword>
<protein>
    <submittedName>
        <fullName evidence="2">Uncharacterized protein</fullName>
    </submittedName>
</protein>
<keyword evidence="1" id="KW-1133">Transmembrane helix</keyword>
<proteinExistence type="predicted"/>
<organism evidence="2 3">
    <name type="scientific">Thalassococcus halodurans</name>
    <dbReference type="NCBI Taxonomy" id="373675"/>
    <lineage>
        <taxon>Bacteria</taxon>
        <taxon>Pseudomonadati</taxon>
        <taxon>Pseudomonadota</taxon>
        <taxon>Alphaproteobacteria</taxon>
        <taxon>Rhodobacterales</taxon>
        <taxon>Roseobacteraceae</taxon>
        <taxon>Thalassococcus</taxon>
    </lineage>
</organism>
<dbReference type="Proteomes" id="UP000236752">
    <property type="component" value="Unassembled WGS sequence"/>
</dbReference>
<keyword evidence="3" id="KW-1185">Reference proteome</keyword>
<evidence type="ECO:0000313" key="2">
    <source>
        <dbReference type="EMBL" id="SEG25721.1"/>
    </source>
</evidence>
<keyword evidence="1" id="KW-0472">Membrane</keyword>
<dbReference type="EMBL" id="FNUZ01000003">
    <property type="protein sequence ID" value="SEG25721.1"/>
    <property type="molecule type" value="Genomic_DNA"/>
</dbReference>
<feature type="transmembrane region" description="Helical" evidence="1">
    <location>
        <begin position="77"/>
        <end position="94"/>
    </location>
</feature>